<feature type="region of interest" description="Disordered" evidence="2">
    <location>
        <begin position="1"/>
        <end position="31"/>
    </location>
</feature>
<comment type="caution">
    <text evidence="4">The sequence shown here is derived from an EMBL/GenBank/DDBJ whole genome shotgun (WGS) entry which is preliminary data.</text>
</comment>
<keyword evidence="1" id="KW-0862">Zinc</keyword>
<dbReference type="GO" id="GO:0008270">
    <property type="term" value="F:zinc ion binding"/>
    <property type="evidence" value="ECO:0007669"/>
    <property type="project" value="UniProtKB-KW"/>
</dbReference>
<evidence type="ECO:0000256" key="2">
    <source>
        <dbReference type="SAM" id="MobiDB-lite"/>
    </source>
</evidence>
<feature type="domain" description="C2H2-type" evidence="3">
    <location>
        <begin position="162"/>
        <end position="190"/>
    </location>
</feature>
<dbReference type="OrthoDB" id="9514740at2759"/>
<proteinExistence type="predicted"/>
<gene>
    <name evidence="4" type="ORF">CDL12_18486</name>
</gene>
<evidence type="ECO:0000256" key="1">
    <source>
        <dbReference type="PROSITE-ProRule" id="PRU00042"/>
    </source>
</evidence>
<evidence type="ECO:0000313" key="4">
    <source>
        <dbReference type="EMBL" id="PIN08939.1"/>
    </source>
</evidence>
<dbReference type="Proteomes" id="UP000231279">
    <property type="component" value="Unassembled WGS sequence"/>
</dbReference>
<dbReference type="PROSITE" id="PS50157">
    <property type="entry name" value="ZINC_FINGER_C2H2_2"/>
    <property type="match status" value="1"/>
</dbReference>
<sequence>MALLTSVPDPKKQTPNSNSQKKHQKTKQSSSWDQIKNLLTCKQIEDSKVHDPSKNHSLIYSSCSSICTFRDVVHGNTRVVHRADYSPEETSSVGQETRLLSKRSSRGSSSSSRTVNSSSVRSSAGGAAYTGRGIQLRKLSGCYECHAIVDPSRYPLPRTTICACPECGEVFPKIESLELHRAVTHAVSELGPEDSSRNIVEIIFKSSWLKKDNPICKIERILKVHNTQRTIQRFEDYRDSVKIHAKRNARCAADGNELLRFHSATLTCSLGARGSTSLCGSIPACGVCTIIRHGFQSNKISGIRTTASSGRAHDCLSGSGMRRAMLVCRVIAGKVKHVAEDATADEECGGSYDSLASFAGVYSNLEELYVFSSRAILPCFVVIYKVLES</sequence>
<keyword evidence="1" id="KW-0863">Zinc-finger</keyword>
<keyword evidence="5" id="KW-1185">Reference proteome</keyword>
<protein>
    <recommendedName>
        <fullName evidence="3">C2H2-type domain-containing protein</fullName>
    </recommendedName>
</protein>
<dbReference type="PANTHER" id="PTHR31681">
    <property type="entry name" value="C2H2-LIKE ZINC FINGER PROTEIN"/>
    <property type="match status" value="1"/>
</dbReference>
<dbReference type="STRING" id="429701.A0A2G9GUH1"/>
<dbReference type="SUPFAM" id="SSF56399">
    <property type="entry name" value="ADP-ribosylation"/>
    <property type="match status" value="1"/>
</dbReference>
<feature type="compositionally biased region" description="Low complexity" evidence="2">
    <location>
        <begin position="106"/>
        <end position="123"/>
    </location>
</feature>
<dbReference type="InterPro" id="IPR013087">
    <property type="entry name" value="Znf_C2H2_type"/>
</dbReference>
<dbReference type="EMBL" id="NKXS01003664">
    <property type="protein sequence ID" value="PIN08939.1"/>
    <property type="molecule type" value="Genomic_DNA"/>
</dbReference>
<keyword evidence="1" id="KW-0479">Metal-binding</keyword>
<reference evidence="5" key="1">
    <citation type="journal article" date="2018" name="Gigascience">
        <title>Genome assembly of the Pink Ipe (Handroanthus impetiginosus, Bignoniaceae), a highly valued, ecologically keystone Neotropical timber forest tree.</title>
        <authorList>
            <person name="Silva-Junior O.B."/>
            <person name="Grattapaglia D."/>
            <person name="Novaes E."/>
            <person name="Collevatti R.G."/>
        </authorList>
    </citation>
    <scope>NUCLEOTIDE SEQUENCE [LARGE SCALE GENOMIC DNA]</scope>
    <source>
        <strain evidence="5">cv. UFG-1</strain>
    </source>
</reference>
<dbReference type="Gene3D" id="3.90.228.10">
    <property type="match status" value="1"/>
</dbReference>
<name>A0A2G9GUH1_9LAMI</name>
<dbReference type="AlphaFoldDB" id="A0A2G9GUH1"/>
<dbReference type="PROSITE" id="PS00028">
    <property type="entry name" value="ZINC_FINGER_C2H2_1"/>
    <property type="match status" value="1"/>
</dbReference>
<evidence type="ECO:0000313" key="5">
    <source>
        <dbReference type="Proteomes" id="UP000231279"/>
    </source>
</evidence>
<evidence type="ECO:0000259" key="3">
    <source>
        <dbReference type="PROSITE" id="PS50157"/>
    </source>
</evidence>
<dbReference type="PANTHER" id="PTHR31681:SF12">
    <property type="entry name" value="C2H2-LIKE ZINC FINGER PROTEIN"/>
    <property type="match status" value="1"/>
</dbReference>
<accession>A0A2G9GUH1</accession>
<organism evidence="4 5">
    <name type="scientific">Handroanthus impetiginosus</name>
    <dbReference type="NCBI Taxonomy" id="429701"/>
    <lineage>
        <taxon>Eukaryota</taxon>
        <taxon>Viridiplantae</taxon>
        <taxon>Streptophyta</taxon>
        <taxon>Embryophyta</taxon>
        <taxon>Tracheophyta</taxon>
        <taxon>Spermatophyta</taxon>
        <taxon>Magnoliopsida</taxon>
        <taxon>eudicotyledons</taxon>
        <taxon>Gunneridae</taxon>
        <taxon>Pentapetalae</taxon>
        <taxon>asterids</taxon>
        <taxon>lamiids</taxon>
        <taxon>Lamiales</taxon>
        <taxon>Bignoniaceae</taxon>
        <taxon>Crescentiina</taxon>
        <taxon>Tabebuia alliance</taxon>
        <taxon>Handroanthus</taxon>
    </lineage>
</organism>
<feature type="region of interest" description="Disordered" evidence="2">
    <location>
        <begin position="86"/>
        <end position="126"/>
    </location>
</feature>